<organism evidence="15 16">
    <name type="scientific">Ridgeia piscesae</name>
    <name type="common">Tubeworm</name>
    <dbReference type="NCBI Taxonomy" id="27915"/>
    <lineage>
        <taxon>Eukaryota</taxon>
        <taxon>Metazoa</taxon>
        <taxon>Spiralia</taxon>
        <taxon>Lophotrochozoa</taxon>
        <taxon>Annelida</taxon>
        <taxon>Polychaeta</taxon>
        <taxon>Sedentaria</taxon>
        <taxon>Canalipalpata</taxon>
        <taxon>Sabellida</taxon>
        <taxon>Siboglinidae</taxon>
        <taxon>Ridgeia</taxon>
    </lineage>
</organism>
<evidence type="ECO:0000259" key="14">
    <source>
        <dbReference type="PROSITE" id="PS51479"/>
    </source>
</evidence>
<keyword evidence="16" id="KW-1185">Reference proteome</keyword>
<dbReference type="InterPro" id="IPR007308">
    <property type="entry name" value="Rtr1/RPAP2_dom"/>
</dbReference>
<evidence type="ECO:0000256" key="6">
    <source>
        <dbReference type="ARBA" id="ARBA00022833"/>
    </source>
</evidence>
<dbReference type="EMBL" id="JAODUO010000082">
    <property type="protein sequence ID" value="KAK2190345.1"/>
    <property type="molecule type" value="Genomic_DNA"/>
</dbReference>
<evidence type="ECO:0000256" key="11">
    <source>
        <dbReference type="PROSITE-ProRule" id="PRU00812"/>
    </source>
</evidence>
<dbReference type="GO" id="GO:0005634">
    <property type="term" value="C:nucleus"/>
    <property type="evidence" value="ECO:0007669"/>
    <property type="project" value="UniProtKB-SubCell"/>
</dbReference>
<dbReference type="Gene3D" id="1.25.40.820">
    <property type="match status" value="1"/>
</dbReference>
<evidence type="ECO:0000256" key="9">
    <source>
        <dbReference type="ARBA" id="ARBA00047761"/>
    </source>
</evidence>
<dbReference type="PANTHER" id="PTHR14732">
    <property type="entry name" value="RNA POLYMERASE II SUBUNIT B1 CTD PHOSPHATASE RPAP2-RELATED"/>
    <property type="match status" value="1"/>
</dbReference>
<feature type="region of interest" description="Disordered" evidence="13">
    <location>
        <begin position="489"/>
        <end position="508"/>
    </location>
</feature>
<name>A0AAD9UIA1_RIDPI</name>
<feature type="compositionally biased region" description="Basic and acidic residues" evidence="13">
    <location>
        <begin position="171"/>
        <end position="180"/>
    </location>
</feature>
<comment type="catalytic activity">
    <reaction evidence="10 12">
        <text>O-phospho-L-threonyl-[protein] + H2O = L-threonyl-[protein] + phosphate</text>
        <dbReference type="Rhea" id="RHEA:47004"/>
        <dbReference type="Rhea" id="RHEA-COMP:11060"/>
        <dbReference type="Rhea" id="RHEA-COMP:11605"/>
        <dbReference type="ChEBI" id="CHEBI:15377"/>
        <dbReference type="ChEBI" id="CHEBI:30013"/>
        <dbReference type="ChEBI" id="CHEBI:43474"/>
        <dbReference type="ChEBI" id="CHEBI:61977"/>
        <dbReference type="EC" id="3.1.3.16"/>
    </reaction>
</comment>
<keyword evidence="5 12" id="KW-0378">Hydrolase</keyword>
<comment type="similarity">
    <text evidence="2 11 12">Belongs to the RPAP2 family.</text>
</comment>
<comment type="function">
    <text evidence="12">Putative RNA polymerase II subunit B1 C-terminal domain (CTD) phosphatase involved in RNA polymerase II transcription regulation.</text>
</comment>
<dbReference type="PANTHER" id="PTHR14732:SF0">
    <property type="entry name" value="RNA POLYMERASE II SUBUNIT B1 CTD PHOSPHATASE RPAP2-RELATED"/>
    <property type="match status" value="1"/>
</dbReference>
<dbReference type="InterPro" id="IPR039693">
    <property type="entry name" value="Rtr1/RPAP2"/>
</dbReference>
<evidence type="ECO:0000256" key="5">
    <source>
        <dbReference type="ARBA" id="ARBA00022801"/>
    </source>
</evidence>
<keyword evidence="3 12" id="KW-0479">Metal-binding</keyword>
<evidence type="ECO:0000256" key="10">
    <source>
        <dbReference type="ARBA" id="ARBA00048336"/>
    </source>
</evidence>
<dbReference type="Pfam" id="PF04181">
    <property type="entry name" value="RPAP2_Rtr1"/>
    <property type="match status" value="1"/>
</dbReference>
<dbReference type="InterPro" id="IPR038534">
    <property type="entry name" value="Rtr1/RPAP2_sf"/>
</dbReference>
<keyword evidence="4 12" id="KW-0863">Zinc-finger</keyword>
<feature type="region of interest" description="Disordered" evidence="13">
    <location>
        <begin position="336"/>
        <end position="415"/>
    </location>
</feature>
<feature type="compositionally biased region" description="Basic and acidic residues" evidence="13">
    <location>
        <begin position="26"/>
        <end position="35"/>
    </location>
</feature>
<feature type="compositionally biased region" description="Basic and acidic residues" evidence="13">
    <location>
        <begin position="403"/>
        <end position="415"/>
    </location>
</feature>
<comment type="caution">
    <text evidence="15">The sequence shown here is derived from an EMBL/GenBank/DDBJ whole genome shotgun (WGS) entry which is preliminary data.</text>
</comment>
<dbReference type="Proteomes" id="UP001209878">
    <property type="component" value="Unassembled WGS sequence"/>
</dbReference>
<evidence type="ECO:0000256" key="3">
    <source>
        <dbReference type="ARBA" id="ARBA00022723"/>
    </source>
</evidence>
<comment type="subcellular location">
    <subcellularLocation>
        <location evidence="1 12">Nucleus</location>
    </subcellularLocation>
</comment>
<proteinExistence type="inferred from homology"/>
<evidence type="ECO:0000256" key="2">
    <source>
        <dbReference type="ARBA" id="ARBA00005676"/>
    </source>
</evidence>
<evidence type="ECO:0000256" key="4">
    <source>
        <dbReference type="ARBA" id="ARBA00022771"/>
    </source>
</evidence>
<keyword evidence="6 12" id="KW-0862">Zinc</keyword>
<protein>
    <recommendedName>
        <fullName evidence="12">RNA polymerase II subunit B1 CTD phosphatase RPAP2 homolog</fullName>
        <ecNumber evidence="12">3.1.3.16</ecNumber>
    </recommendedName>
</protein>
<feature type="compositionally biased region" description="Low complexity" evidence="13">
    <location>
        <begin position="456"/>
        <end position="467"/>
    </location>
</feature>
<evidence type="ECO:0000256" key="12">
    <source>
        <dbReference type="RuleBase" id="RU367080"/>
    </source>
</evidence>
<keyword evidence="8 12" id="KW-0539">Nucleus</keyword>
<evidence type="ECO:0000256" key="7">
    <source>
        <dbReference type="ARBA" id="ARBA00022912"/>
    </source>
</evidence>
<feature type="region of interest" description="Disordered" evidence="13">
    <location>
        <begin position="171"/>
        <end position="216"/>
    </location>
</feature>
<dbReference type="GO" id="GO:0043175">
    <property type="term" value="F:RNA polymerase core enzyme binding"/>
    <property type="evidence" value="ECO:0007669"/>
    <property type="project" value="UniProtKB-UniRule"/>
</dbReference>
<evidence type="ECO:0000256" key="13">
    <source>
        <dbReference type="SAM" id="MobiDB-lite"/>
    </source>
</evidence>
<gene>
    <name evidence="15" type="ORF">NP493_83g01006</name>
</gene>
<feature type="compositionally biased region" description="Low complexity" evidence="13">
    <location>
        <begin position="9"/>
        <end position="25"/>
    </location>
</feature>
<evidence type="ECO:0000256" key="1">
    <source>
        <dbReference type="ARBA" id="ARBA00004123"/>
    </source>
</evidence>
<comment type="catalytic activity">
    <reaction evidence="9 12">
        <text>O-phospho-L-seryl-[protein] + H2O = L-seryl-[protein] + phosphate</text>
        <dbReference type="Rhea" id="RHEA:20629"/>
        <dbReference type="Rhea" id="RHEA-COMP:9863"/>
        <dbReference type="Rhea" id="RHEA-COMP:11604"/>
        <dbReference type="ChEBI" id="CHEBI:15377"/>
        <dbReference type="ChEBI" id="CHEBI:29999"/>
        <dbReference type="ChEBI" id="CHEBI:43474"/>
        <dbReference type="ChEBI" id="CHEBI:83421"/>
        <dbReference type="EC" id="3.1.3.16"/>
    </reaction>
</comment>
<evidence type="ECO:0000313" key="16">
    <source>
        <dbReference type="Proteomes" id="UP001209878"/>
    </source>
</evidence>
<dbReference type="PROSITE" id="PS51479">
    <property type="entry name" value="ZF_RTR1"/>
    <property type="match status" value="1"/>
</dbReference>
<dbReference type="EC" id="3.1.3.16" evidence="12"/>
<sequence length="858" mass="94301">MNPSKAKTKSNTSTRSKTKTSATAKKTMEKEDEKQRLADIEKKIRRRVTLEEKAFRIVEQLLDNPIEEEYLLDVVPKQKYHISLRSNQVYDISERKKFCSNQCFKAARYFEDQLSTTPMWLREGEQIGPFHLLRREADRGSVGDVLFEVPGQEVAAELQLIDKLDGLSLHGSDKQNDRVTKKPQTKQCKSLTTDTDKDSDGPLQDGNQDIPMSDLGTRSSINVSSIIDLSLVAGDLPEPSQGRDVVVLDIASSSGQTDSTKVSPKTDPPVQPCDIVHSNDTAPTEDYADMDDQHVTRSSGMTPPVEECATKMDEKQKTEALMRMLDRRDELQAELDQHHESVEEAQDADTACSARLSSPHQVKDVQVLADSGTSQEDMSRQDNPADGVTCVDPIHVTSSSNDKGQESHDSQESGRDVTIVLQQEDGAKNNIDSRADVVSTPVTTISKASAEHGDGVSKSTVSGSTDSSVVSEHTCVSSSQALVNIQRLRQMQSQKEASSKAKKPSSPIDTILRAVREWKTAQTATFLHGMDSDDDEDVRPKKLEAGEHLPTPPSLPEEERLFQLKVCQFYRGVYPAGAADTVASSPKECRRQTSLRLMTSVPVLLQKDNDEETEIVLPPVDSHSQMALRRKIVLDKLTKVLPVLLSPLKVSLTTVVPEIRQLVHTFRLTSENILFRPSEWTLLGLILLKATTFKKHCVAPVSHPSEVTSISDAGTLPLSVACVTYRYIDASTPVKTSHNKDPTTATETGCVLHGNCVEPRRGPIQECTNTSVFSLEPPDSVSAQCKAATSGLSARRAPYFGDDAGCMKAHGCGQSYKVQTMMINTRLYTTVPETAAIDLSRAAAHVVLPARRQRGALH</sequence>
<feature type="domain" description="RTR1-type" evidence="14">
    <location>
        <begin position="43"/>
        <end position="123"/>
    </location>
</feature>
<dbReference type="GO" id="GO:0008420">
    <property type="term" value="F:RNA polymerase II CTD heptapeptide repeat phosphatase activity"/>
    <property type="evidence" value="ECO:0007669"/>
    <property type="project" value="UniProtKB-UniRule"/>
</dbReference>
<evidence type="ECO:0000313" key="15">
    <source>
        <dbReference type="EMBL" id="KAK2190345.1"/>
    </source>
</evidence>
<evidence type="ECO:0000256" key="8">
    <source>
        <dbReference type="ARBA" id="ARBA00023242"/>
    </source>
</evidence>
<keyword evidence="7 12" id="KW-0904">Protein phosphatase</keyword>
<dbReference type="GO" id="GO:0005737">
    <property type="term" value="C:cytoplasm"/>
    <property type="evidence" value="ECO:0007669"/>
    <property type="project" value="TreeGrafter"/>
</dbReference>
<accession>A0AAD9UIA1</accession>
<dbReference type="GO" id="GO:0008270">
    <property type="term" value="F:zinc ion binding"/>
    <property type="evidence" value="ECO:0007669"/>
    <property type="project" value="UniProtKB-KW"/>
</dbReference>
<feature type="region of interest" description="Disordered" evidence="13">
    <location>
        <begin position="446"/>
        <end position="467"/>
    </location>
</feature>
<reference evidence="15" key="1">
    <citation type="journal article" date="2023" name="Mol. Biol. Evol.">
        <title>Third-Generation Sequencing Reveals the Adaptive Role of the Epigenome in Three Deep-Sea Polychaetes.</title>
        <authorList>
            <person name="Perez M."/>
            <person name="Aroh O."/>
            <person name="Sun Y."/>
            <person name="Lan Y."/>
            <person name="Juniper S.K."/>
            <person name="Young C.R."/>
            <person name="Angers B."/>
            <person name="Qian P.Y."/>
        </authorList>
    </citation>
    <scope>NUCLEOTIDE SEQUENCE</scope>
    <source>
        <strain evidence="15">R07B-5</strain>
    </source>
</reference>
<feature type="region of interest" description="Disordered" evidence="13">
    <location>
        <begin position="1"/>
        <end position="35"/>
    </location>
</feature>
<dbReference type="AlphaFoldDB" id="A0AAD9UIA1"/>